<comment type="caution">
    <text evidence="2">The sequence shown here is derived from an EMBL/GenBank/DDBJ whole genome shotgun (WGS) entry which is preliminary data.</text>
</comment>
<proteinExistence type="predicted"/>
<organism evidence="2 3">
    <name type="scientific">Forsythia ovata</name>
    <dbReference type="NCBI Taxonomy" id="205694"/>
    <lineage>
        <taxon>Eukaryota</taxon>
        <taxon>Viridiplantae</taxon>
        <taxon>Streptophyta</taxon>
        <taxon>Embryophyta</taxon>
        <taxon>Tracheophyta</taxon>
        <taxon>Spermatophyta</taxon>
        <taxon>Magnoliopsida</taxon>
        <taxon>eudicotyledons</taxon>
        <taxon>Gunneridae</taxon>
        <taxon>Pentapetalae</taxon>
        <taxon>asterids</taxon>
        <taxon>lamiids</taxon>
        <taxon>Lamiales</taxon>
        <taxon>Oleaceae</taxon>
        <taxon>Forsythieae</taxon>
        <taxon>Forsythia</taxon>
    </lineage>
</organism>
<accession>A0ABD1RKM9</accession>
<sequence>MALQALEIEGETALLAPPHENDDTEVVGEQVASEILEKPPSEASPSQGEDFNKKKESERKDLENQRGDIQHNTLELYKIPNFHSANMIFSTKTRKDESSQ</sequence>
<gene>
    <name evidence="2" type="ORF">Fot_41988</name>
</gene>
<feature type="region of interest" description="Disordered" evidence="1">
    <location>
        <begin position="36"/>
        <end position="72"/>
    </location>
</feature>
<dbReference type="AlphaFoldDB" id="A0ABD1RKM9"/>
<protein>
    <submittedName>
        <fullName evidence="2">Uncharacterized protein</fullName>
    </submittedName>
</protein>
<evidence type="ECO:0000313" key="2">
    <source>
        <dbReference type="EMBL" id="KAL2488696.1"/>
    </source>
</evidence>
<evidence type="ECO:0000256" key="1">
    <source>
        <dbReference type="SAM" id="MobiDB-lite"/>
    </source>
</evidence>
<dbReference type="EMBL" id="JBFOLJ010000012">
    <property type="protein sequence ID" value="KAL2488696.1"/>
    <property type="molecule type" value="Genomic_DNA"/>
</dbReference>
<keyword evidence="3" id="KW-1185">Reference proteome</keyword>
<reference evidence="3" key="1">
    <citation type="submission" date="2024-07" db="EMBL/GenBank/DDBJ databases">
        <title>Two chromosome-level genome assemblies of Korean endemic species Abeliophyllum distichum and Forsythia ovata (Oleaceae).</title>
        <authorList>
            <person name="Jang H."/>
        </authorList>
    </citation>
    <scope>NUCLEOTIDE SEQUENCE [LARGE SCALE GENOMIC DNA]</scope>
</reference>
<dbReference type="Proteomes" id="UP001604277">
    <property type="component" value="Unassembled WGS sequence"/>
</dbReference>
<evidence type="ECO:0000313" key="3">
    <source>
        <dbReference type="Proteomes" id="UP001604277"/>
    </source>
</evidence>
<name>A0ABD1RKM9_9LAMI</name>
<feature type="compositionally biased region" description="Basic and acidic residues" evidence="1">
    <location>
        <begin position="50"/>
        <end position="69"/>
    </location>
</feature>